<reference evidence="3" key="2">
    <citation type="submission" date="2015-03" db="EMBL/GenBank/DDBJ databases">
        <title>Genome sequence of Paenibacillus beijingensis strain DSM 24997T.</title>
        <authorList>
            <person name="Kwak Y."/>
            <person name="Shin J.-H."/>
        </authorList>
    </citation>
    <scope>NUCLEOTIDE SEQUENCE [LARGE SCALE GENOMIC DNA]</scope>
    <source>
        <strain evidence="3">DSM 24997</strain>
    </source>
</reference>
<gene>
    <name evidence="2" type="ORF">VN24_11115</name>
</gene>
<keyword evidence="3" id="KW-1185">Reference proteome</keyword>
<dbReference type="PATRIC" id="fig|1126833.4.peg.2435"/>
<dbReference type="AlphaFoldDB" id="A0A0D5NJ53"/>
<evidence type="ECO:0000313" key="2">
    <source>
        <dbReference type="EMBL" id="AJY75027.1"/>
    </source>
</evidence>
<dbReference type="HOGENOM" id="CLU_2288729_0_0_9"/>
<sequence>MAESGGSDKSRAEDSAEGGGAGKGCFNTQLTAGSVNPELPVLFATAAGNRPGCRLSMNVAVNNAGFSEVQVLKRLKGLCAKEDRDPAHAEHCLTILCPFGT</sequence>
<evidence type="ECO:0000256" key="1">
    <source>
        <dbReference type="SAM" id="MobiDB-lite"/>
    </source>
</evidence>
<protein>
    <submittedName>
        <fullName evidence="2">Uncharacterized protein</fullName>
    </submittedName>
</protein>
<feature type="region of interest" description="Disordered" evidence="1">
    <location>
        <begin position="1"/>
        <end position="23"/>
    </location>
</feature>
<accession>A0A0D5NJ53</accession>
<organism evidence="2 3">
    <name type="scientific">Paenibacillus beijingensis</name>
    <dbReference type="NCBI Taxonomy" id="1126833"/>
    <lineage>
        <taxon>Bacteria</taxon>
        <taxon>Bacillati</taxon>
        <taxon>Bacillota</taxon>
        <taxon>Bacilli</taxon>
        <taxon>Bacillales</taxon>
        <taxon>Paenibacillaceae</taxon>
        <taxon>Paenibacillus</taxon>
    </lineage>
</organism>
<proteinExistence type="predicted"/>
<evidence type="ECO:0000313" key="3">
    <source>
        <dbReference type="Proteomes" id="UP000032633"/>
    </source>
</evidence>
<feature type="compositionally biased region" description="Basic and acidic residues" evidence="1">
    <location>
        <begin position="1"/>
        <end position="14"/>
    </location>
</feature>
<dbReference type="KEGG" id="pbj:VN24_11115"/>
<dbReference type="Proteomes" id="UP000032633">
    <property type="component" value="Chromosome"/>
</dbReference>
<dbReference type="STRING" id="1126833.VN24_11115"/>
<dbReference type="RefSeq" id="WP_045670460.1">
    <property type="nucleotide sequence ID" value="NZ_CP011058.1"/>
</dbReference>
<name>A0A0D5NJ53_9BACL</name>
<reference evidence="2 3" key="1">
    <citation type="journal article" date="2015" name="J. Biotechnol.">
        <title>Complete genome sequence of Paenibacillus beijingensis 7188(T) (=DSM 24997(T)), a novel rhizobacterium from jujube garden soil.</title>
        <authorList>
            <person name="Kwak Y."/>
            <person name="Shin J.H."/>
        </authorList>
    </citation>
    <scope>NUCLEOTIDE SEQUENCE [LARGE SCALE GENOMIC DNA]</scope>
    <source>
        <strain evidence="2 3">DSM 24997</strain>
    </source>
</reference>
<dbReference type="EMBL" id="CP011058">
    <property type="protein sequence ID" value="AJY75027.1"/>
    <property type="molecule type" value="Genomic_DNA"/>
</dbReference>